<name>A0A6G8F2E8_9PROT</name>
<evidence type="ECO:0008006" key="2">
    <source>
        <dbReference type="Google" id="ProtNLM"/>
    </source>
</evidence>
<accession>A0A6G8F2E8</accession>
<gene>
    <name evidence="1" type="ORF">PlAlph_3870</name>
</gene>
<dbReference type="GO" id="GO:0003677">
    <property type="term" value="F:DNA binding"/>
    <property type="evidence" value="ECO:0007669"/>
    <property type="project" value="InterPro"/>
</dbReference>
<evidence type="ECO:0000313" key="1">
    <source>
        <dbReference type="EMBL" id="QIM10495.1"/>
    </source>
</evidence>
<organism evidence="1">
    <name type="scientific">uncultured Alphaproteobacteria bacterium</name>
    <dbReference type="NCBI Taxonomy" id="91750"/>
    <lineage>
        <taxon>Bacteria</taxon>
        <taxon>Pseudomonadati</taxon>
        <taxon>Pseudomonadota</taxon>
        <taxon>Alphaproteobacteria</taxon>
        <taxon>environmental samples</taxon>
    </lineage>
</organism>
<proteinExistence type="predicted"/>
<reference evidence="1" key="1">
    <citation type="journal article" date="2020" name="J. ISSAAS">
        <title>Lactobacilli and other gastrointestinal microbiota of Peromyscus leucopus, reservoir host for agents of Lyme disease and other zoonoses in North America.</title>
        <authorList>
            <person name="Milovic A."/>
            <person name="Bassam K."/>
            <person name="Shao H."/>
            <person name="Chatzistamou I."/>
            <person name="Tufts D.M."/>
            <person name="Diuk-Wasser M."/>
            <person name="Barbour A.G."/>
        </authorList>
    </citation>
    <scope>NUCLEOTIDE SEQUENCE</scope>
    <source>
        <strain evidence="1">LL90</strain>
    </source>
</reference>
<dbReference type="SUPFAM" id="SSF47413">
    <property type="entry name" value="lambda repressor-like DNA-binding domains"/>
    <property type="match status" value="1"/>
</dbReference>
<sequence>MQELLDFISKECLIKLGENLHWARREQLLGIEDVAKKAGCSVEDIDALETGRKGLDLTLVCKLLKLYKEKLYINVESYND</sequence>
<dbReference type="InterPro" id="IPR010982">
    <property type="entry name" value="Lambda_DNA-bd_dom_sf"/>
</dbReference>
<dbReference type="AlphaFoldDB" id="A0A6G8F2E8"/>
<protein>
    <recommendedName>
        <fullName evidence="2">HTH cro/C1-type domain-containing protein</fullName>
    </recommendedName>
</protein>
<dbReference type="EMBL" id="MN990730">
    <property type="protein sequence ID" value="QIM10495.1"/>
    <property type="molecule type" value="Genomic_DNA"/>
</dbReference>
<dbReference type="Gene3D" id="1.10.260.40">
    <property type="entry name" value="lambda repressor-like DNA-binding domains"/>
    <property type="match status" value="1"/>
</dbReference>
<dbReference type="Pfam" id="PF13560">
    <property type="entry name" value="HTH_31"/>
    <property type="match status" value="1"/>
</dbReference>